<dbReference type="GO" id="GO:0046872">
    <property type="term" value="F:metal ion binding"/>
    <property type="evidence" value="ECO:0007669"/>
    <property type="project" value="UniProtKB-KW"/>
</dbReference>
<dbReference type="CDD" id="cd09631">
    <property type="entry name" value="DOMON_DOH"/>
    <property type="match status" value="1"/>
</dbReference>
<evidence type="ECO:0000256" key="4">
    <source>
        <dbReference type="ARBA" id="ARBA00023002"/>
    </source>
</evidence>
<evidence type="ECO:0000256" key="6">
    <source>
        <dbReference type="PIRSR" id="PIRSR619791-2"/>
    </source>
</evidence>
<evidence type="ECO:0000313" key="13">
    <source>
        <dbReference type="EMBL" id="CAG8485014.1"/>
    </source>
</evidence>
<dbReference type="InterPro" id="IPR037120">
    <property type="entry name" value="Haem_peroxidase_sf_animal"/>
</dbReference>
<feature type="domain" description="FAD-binding FR-type" evidence="12">
    <location>
        <begin position="951"/>
        <end position="1068"/>
    </location>
</feature>
<dbReference type="PROSITE" id="PS50255">
    <property type="entry name" value="CYTOCHROME_B5_2"/>
    <property type="match status" value="1"/>
</dbReference>
<dbReference type="GO" id="GO:0006979">
    <property type="term" value="P:response to oxidative stress"/>
    <property type="evidence" value="ECO:0007669"/>
    <property type="project" value="InterPro"/>
</dbReference>
<dbReference type="SMART" id="SM00664">
    <property type="entry name" value="DoH"/>
    <property type="match status" value="1"/>
</dbReference>
<evidence type="ECO:0000313" key="14">
    <source>
        <dbReference type="Proteomes" id="UP000789759"/>
    </source>
</evidence>
<dbReference type="GO" id="GO:0020037">
    <property type="term" value="F:heme binding"/>
    <property type="evidence" value="ECO:0007669"/>
    <property type="project" value="InterPro"/>
</dbReference>
<dbReference type="Pfam" id="PF03098">
    <property type="entry name" value="An_peroxidase"/>
    <property type="match status" value="1"/>
</dbReference>
<dbReference type="InterPro" id="IPR017938">
    <property type="entry name" value="Riboflavin_synthase-like_b-brl"/>
</dbReference>
<keyword evidence="8" id="KW-0472">Membrane</keyword>
<keyword evidence="3" id="KW-0964">Secreted</keyword>
<evidence type="ECO:0000256" key="9">
    <source>
        <dbReference type="SAM" id="SignalP"/>
    </source>
</evidence>
<evidence type="ECO:0000259" key="12">
    <source>
        <dbReference type="PROSITE" id="PS51384"/>
    </source>
</evidence>
<dbReference type="SUPFAM" id="SSF48113">
    <property type="entry name" value="Heme-dependent peroxidases"/>
    <property type="match status" value="1"/>
</dbReference>
<evidence type="ECO:0000256" key="7">
    <source>
        <dbReference type="SAM" id="MobiDB-lite"/>
    </source>
</evidence>
<dbReference type="InterPro" id="IPR008333">
    <property type="entry name" value="Cbr1-like_FAD-bd_dom"/>
</dbReference>
<organism evidence="13 14">
    <name type="scientific">Cetraspora pellucida</name>
    <dbReference type="NCBI Taxonomy" id="1433469"/>
    <lineage>
        <taxon>Eukaryota</taxon>
        <taxon>Fungi</taxon>
        <taxon>Fungi incertae sedis</taxon>
        <taxon>Mucoromycota</taxon>
        <taxon>Glomeromycotina</taxon>
        <taxon>Glomeromycetes</taxon>
        <taxon>Diversisporales</taxon>
        <taxon>Gigasporaceae</taxon>
        <taxon>Cetraspora</taxon>
    </lineage>
</organism>
<dbReference type="InterPro" id="IPR001433">
    <property type="entry name" value="OxRdtase_FAD/NAD-bd"/>
</dbReference>
<feature type="compositionally biased region" description="Polar residues" evidence="7">
    <location>
        <begin position="1232"/>
        <end position="1246"/>
    </location>
</feature>
<dbReference type="Pfam" id="PF03351">
    <property type="entry name" value="DOMON"/>
    <property type="match status" value="1"/>
</dbReference>
<dbReference type="Gene3D" id="2.40.30.10">
    <property type="entry name" value="Translation factors"/>
    <property type="match status" value="1"/>
</dbReference>
<reference evidence="13" key="1">
    <citation type="submission" date="2021-06" db="EMBL/GenBank/DDBJ databases">
        <authorList>
            <person name="Kallberg Y."/>
            <person name="Tangrot J."/>
            <person name="Rosling A."/>
        </authorList>
    </citation>
    <scope>NUCLEOTIDE SEQUENCE</scope>
    <source>
        <strain evidence="13">FL966</strain>
    </source>
</reference>
<sequence length="1344" mass="152359">MINFWIKLLRLTVALLYILALKNVVLGEYRSINGTNNDKGNFGAANMPFVRDKMTKYYYYNNTNFTMILTPGNYGIPLLPVSNKLSPDSGTILQIYIPGDDVNYQSQYSTFLGPNLTVTQPSLAFNRSSGSNFLGSNQGTPFLDASHIYGTVDWKLHMIRDYGNKGKMKLDTNGISDDFANFGYPPKDPLTGDYILGNAFSDMLYTIFLREHNRKCDESFAINHANWDDERYFQEARKWVIALIQKITFYEYVSILLGAPLPAYTGYNASLRPEIDSFFVTTAMRYGHSEVSDEYHMVDRNGYTTTTLKLNQLQEPHLLEKYGVPTLAASIALQVQDEVDIFFADQMRYFMYKTELMDLASVDITRGRDHGVLLYNDAREVFNLSRAKTWSDISSDPLTQQRLQAAYGSVDLVEAFPGGLAEDHVNGSNLGPLFYNSYVDQWTKIRDFDRFWYESPAAGFTQDEIDLIHNTTLAMVINRNMPSYASMPTNIWIVQPPAVPNVTTTTNTYPQFNNLKFSNTYQVQWRIDGSDIYFLMTMQSSNAWFAIGLNPSDNGMTDADMIIISVNSSSNVDVGVYKSTGYQRPNEVNGNFITVLNSTVSGGYTQVELKRSLSTPNLKPITDSSIKVIYAFNPNSYQLNYHGGNRGLMLVNFLTGQSSAVTGTTVVQSNTMQLFHGIGMFSMWCILFPVAMSSVTVQFRVNHGILGTTVYATLAAQIGLGLLAMYGLAKVESAVSEFYYKIKNLQFLWPTQKNINGPNKRLHNRIPARIYESLPTYTWEEFNDKILTGACLVVAEGLVFDVHKWIKVHPGGQRILRRVIGTDITNDFFFDPNVQMAIISNWNSEKGKLDEIPTESALPDESSRLPLKRKKVTSHVPNSTARTIDLINSITFKNTRVAMHRHSKFATSRLATMVVGRISDYESEKVDNPIGGNGFFPTAIAKLDVAKLPPHAFRRFILINVEEVTRYDAEIPVKKFTFQIIHPFDKLPKILPGDYIEVMSYTNKSTIVRQYTALKGPTENTFSIIVKIYSDGVMSQHLHKQLKNFEIAVRGPFDVSERIVPTSSIVPNFEPSGLRYRPSTRHGTRSVVSSRYKAPITDDSSEKESPSRPRILLNHKRDDKCWDRLFLICGGSGITPGLQLIEYHLDQAEELNSDFNIHLLFANHSIEDIINYKYLMFLQENSDDKFTVDFILSKAPPAWKGYAGHIDDRILYHWMHERYKIDPPPKIPERPNINQSRTQSRTSYRNNETDDIFEDTTAIHSDEDNDTLSTTRGHSFISNRTMNSRPPTSVLLMMNEIQEYMDLLSSDDSQEIRIMVCGPPAMMDSVRINLGKLGFPDEKVIFIS</sequence>
<accession>A0A9N8Z9F9</accession>
<dbReference type="SUPFAM" id="SSF49344">
    <property type="entry name" value="CBD9-like"/>
    <property type="match status" value="1"/>
</dbReference>
<dbReference type="EMBL" id="CAJVQA010000665">
    <property type="protein sequence ID" value="CAG8485014.1"/>
    <property type="molecule type" value="Genomic_DNA"/>
</dbReference>
<dbReference type="PROSITE" id="PS51384">
    <property type="entry name" value="FAD_FR"/>
    <property type="match status" value="1"/>
</dbReference>
<feature type="binding site" description="axial binding residue" evidence="6">
    <location>
        <position position="288"/>
    </location>
    <ligand>
        <name>heme b</name>
        <dbReference type="ChEBI" id="CHEBI:60344"/>
    </ligand>
    <ligandPart>
        <name>Fe</name>
        <dbReference type="ChEBI" id="CHEBI:18248"/>
    </ligandPart>
</feature>
<evidence type="ECO:0000256" key="2">
    <source>
        <dbReference type="ARBA" id="ARBA00004613"/>
    </source>
</evidence>
<evidence type="ECO:0000256" key="8">
    <source>
        <dbReference type="SAM" id="Phobius"/>
    </source>
</evidence>
<dbReference type="InterPro" id="IPR001199">
    <property type="entry name" value="Cyt_B5-like_heme/steroid-bd"/>
</dbReference>
<feature type="domain" description="DOMON" evidence="11">
    <location>
        <begin position="519"/>
        <end position="633"/>
    </location>
</feature>
<feature type="transmembrane region" description="Helical" evidence="8">
    <location>
        <begin position="674"/>
        <end position="697"/>
    </location>
</feature>
<dbReference type="CDD" id="cd06183">
    <property type="entry name" value="cyt_b5_reduct_like"/>
    <property type="match status" value="1"/>
</dbReference>
<dbReference type="Gene3D" id="2.60.40.1210">
    <property type="entry name" value="Cellobiose dehydrogenase, cytochrome domain"/>
    <property type="match status" value="1"/>
</dbReference>
<keyword evidence="14" id="KW-1185">Reference proteome</keyword>
<dbReference type="InterPro" id="IPR045266">
    <property type="entry name" value="DOH_DOMON"/>
</dbReference>
<dbReference type="Pfam" id="PF00175">
    <property type="entry name" value="NAD_binding_1"/>
    <property type="match status" value="1"/>
</dbReference>
<dbReference type="InterPro" id="IPR019791">
    <property type="entry name" value="Haem_peroxidase_animal"/>
</dbReference>
<keyword evidence="9" id="KW-0732">Signal</keyword>
<name>A0A9N8Z9F9_9GLOM</name>
<comment type="subcellular location">
    <subcellularLocation>
        <location evidence="2">Secreted</location>
    </subcellularLocation>
</comment>
<dbReference type="Gene3D" id="3.10.120.10">
    <property type="entry name" value="Cytochrome b5-like heme/steroid binding domain"/>
    <property type="match status" value="1"/>
</dbReference>
<keyword evidence="6" id="KW-0349">Heme</keyword>
<dbReference type="SMART" id="SM01117">
    <property type="entry name" value="Cyt-b5"/>
    <property type="match status" value="1"/>
</dbReference>
<dbReference type="Pfam" id="PF00173">
    <property type="entry name" value="Cyt-b5"/>
    <property type="match status" value="1"/>
</dbReference>
<dbReference type="Proteomes" id="UP000789759">
    <property type="component" value="Unassembled WGS sequence"/>
</dbReference>
<keyword evidence="6" id="KW-0479">Metal-binding</keyword>
<dbReference type="PROSITE" id="PS50292">
    <property type="entry name" value="PEROXIDASE_3"/>
    <property type="match status" value="1"/>
</dbReference>
<dbReference type="OrthoDB" id="823504at2759"/>
<dbReference type="SUPFAM" id="SSF55856">
    <property type="entry name" value="Cytochrome b5-like heme/steroid binding domain"/>
    <property type="match status" value="1"/>
</dbReference>
<evidence type="ECO:0000256" key="5">
    <source>
        <dbReference type="ARBA" id="ARBA00023180"/>
    </source>
</evidence>
<evidence type="ECO:0000259" key="10">
    <source>
        <dbReference type="PROSITE" id="PS50255"/>
    </source>
</evidence>
<dbReference type="GO" id="GO:0005576">
    <property type="term" value="C:extracellular region"/>
    <property type="evidence" value="ECO:0007669"/>
    <property type="project" value="UniProtKB-SubCell"/>
</dbReference>
<feature type="region of interest" description="Disordered" evidence="7">
    <location>
        <begin position="1077"/>
        <end position="1110"/>
    </location>
</feature>
<dbReference type="SUPFAM" id="SSF63380">
    <property type="entry name" value="Riboflavin synthase domain-like"/>
    <property type="match status" value="1"/>
</dbReference>
<keyword evidence="8" id="KW-1133">Transmembrane helix</keyword>
<evidence type="ECO:0000259" key="11">
    <source>
        <dbReference type="PROSITE" id="PS50836"/>
    </source>
</evidence>
<keyword evidence="4" id="KW-0560">Oxidoreductase</keyword>
<keyword evidence="5" id="KW-0325">Glycoprotein</keyword>
<dbReference type="Pfam" id="PF00970">
    <property type="entry name" value="FAD_binding_6"/>
    <property type="match status" value="1"/>
</dbReference>
<dbReference type="Gene3D" id="3.40.50.80">
    <property type="entry name" value="Nucleotide-binding domain of ferredoxin-NADP reductase (FNR) module"/>
    <property type="match status" value="1"/>
</dbReference>
<dbReference type="Gene3D" id="1.10.640.10">
    <property type="entry name" value="Haem peroxidase domain superfamily, animal type"/>
    <property type="match status" value="1"/>
</dbReference>
<evidence type="ECO:0000256" key="3">
    <source>
        <dbReference type="ARBA" id="ARBA00022525"/>
    </source>
</evidence>
<dbReference type="GO" id="GO:0004601">
    <property type="term" value="F:peroxidase activity"/>
    <property type="evidence" value="ECO:0007669"/>
    <property type="project" value="InterPro"/>
</dbReference>
<dbReference type="InterPro" id="IPR010255">
    <property type="entry name" value="Haem_peroxidase_sf"/>
</dbReference>
<gene>
    <name evidence="13" type="ORF">CPELLU_LOCUS1702</name>
</gene>
<feature type="domain" description="Cytochrome b5 heme-binding" evidence="10">
    <location>
        <begin position="774"/>
        <end position="828"/>
    </location>
</feature>
<dbReference type="InterPro" id="IPR017927">
    <property type="entry name" value="FAD-bd_FR_type"/>
</dbReference>
<dbReference type="InterPro" id="IPR036400">
    <property type="entry name" value="Cyt_B5-like_heme/steroid_sf"/>
</dbReference>
<feature type="chain" id="PRO_5040338127" evidence="9">
    <location>
        <begin position="28"/>
        <end position="1344"/>
    </location>
</feature>
<proteinExistence type="predicted"/>
<protein>
    <submittedName>
        <fullName evidence="13">7412_t:CDS:1</fullName>
    </submittedName>
</protein>
<dbReference type="InterPro" id="IPR039261">
    <property type="entry name" value="FNR_nucleotide-bd"/>
</dbReference>
<dbReference type="InterPro" id="IPR005018">
    <property type="entry name" value="DOMON_domain"/>
</dbReference>
<keyword evidence="6" id="KW-0408">Iron</keyword>
<dbReference type="PROSITE" id="PS50836">
    <property type="entry name" value="DOMON"/>
    <property type="match status" value="1"/>
</dbReference>
<feature type="region of interest" description="Disordered" evidence="7">
    <location>
        <begin position="1223"/>
        <end position="1246"/>
    </location>
</feature>
<dbReference type="PANTHER" id="PTHR11475:SF4">
    <property type="entry name" value="CHORION PEROXIDASE"/>
    <property type="match status" value="1"/>
</dbReference>
<dbReference type="PANTHER" id="PTHR11475">
    <property type="entry name" value="OXIDASE/PEROXIDASE"/>
    <property type="match status" value="1"/>
</dbReference>
<feature type="region of interest" description="Disordered" evidence="7">
    <location>
        <begin position="1262"/>
        <end position="1281"/>
    </location>
</feature>
<feature type="transmembrane region" description="Helical" evidence="8">
    <location>
        <begin position="709"/>
        <end position="729"/>
    </location>
</feature>
<comment type="cofactor">
    <cofactor evidence="1">
        <name>FAD</name>
        <dbReference type="ChEBI" id="CHEBI:57692"/>
    </cofactor>
</comment>
<comment type="caution">
    <text evidence="13">The sequence shown here is derived from an EMBL/GenBank/DDBJ whole genome shotgun (WGS) entry which is preliminary data.</text>
</comment>
<evidence type="ECO:0000256" key="1">
    <source>
        <dbReference type="ARBA" id="ARBA00001974"/>
    </source>
</evidence>
<dbReference type="SUPFAM" id="SSF52343">
    <property type="entry name" value="Ferredoxin reductase-like, C-terminal NADP-linked domain"/>
    <property type="match status" value="2"/>
</dbReference>
<feature type="signal peptide" evidence="9">
    <location>
        <begin position="1"/>
        <end position="27"/>
    </location>
</feature>
<keyword evidence="8" id="KW-0812">Transmembrane</keyword>
<feature type="compositionally biased region" description="Polar residues" evidence="7">
    <location>
        <begin position="1267"/>
        <end position="1281"/>
    </location>
</feature>